<evidence type="ECO:0000313" key="1">
    <source>
        <dbReference type="EMBL" id="AGA30621.1"/>
    </source>
</evidence>
<gene>
    <name evidence="1" type="ordered locus">Sinac_6546</name>
</gene>
<dbReference type="HOGENOM" id="CLU_3376039_0_0_0"/>
<sequence>MLRLFEIVFKRRAESVSSPLASFIRLPRHTIGAT</sequence>
<dbReference type="EMBL" id="CP003364">
    <property type="protein sequence ID" value="AGA30621.1"/>
    <property type="molecule type" value="Genomic_DNA"/>
</dbReference>
<organism evidence="1 2">
    <name type="scientific">Singulisphaera acidiphila (strain ATCC BAA-1392 / DSM 18658 / VKM B-2454 / MOB10)</name>
    <dbReference type="NCBI Taxonomy" id="886293"/>
    <lineage>
        <taxon>Bacteria</taxon>
        <taxon>Pseudomonadati</taxon>
        <taxon>Planctomycetota</taxon>
        <taxon>Planctomycetia</taxon>
        <taxon>Isosphaerales</taxon>
        <taxon>Isosphaeraceae</taxon>
        <taxon>Singulisphaera</taxon>
    </lineage>
</organism>
<evidence type="ECO:0000313" key="2">
    <source>
        <dbReference type="Proteomes" id="UP000010798"/>
    </source>
</evidence>
<dbReference type="AlphaFoldDB" id="L0DPL6"/>
<dbReference type="Proteomes" id="UP000010798">
    <property type="component" value="Chromosome"/>
</dbReference>
<dbReference type="KEGG" id="saci:Sinac_6546"/>
<protein>
    <submittedName>
        <fullName evidence="1">Uncharacterized protein</fullName>
    </submittedName>
</protein>
<proteinExistence type="predicted"/>
<reference evidence="1 2" key="1">
    <citation type="submission" date="2012-02" db="EMBL/GenBank/DDBJ databases">
        <title>Complete sequence of chromosome of Singulisphaera acidiphila DSM 18658.</title>
        <authorList>
            <consortium name="US DOE Joint Genome Institute (JGI-PGF)"/>
            <person name="Lucas S."/>
            <person name="Copeland A."/>
            <person name="Lapidus A."/>
            <person name="Glavina del Rio T."/>
            <person name="Dalin E."/>
            <person name="Tice H."/>
            <person name="Bruce D."/>
            <person name="Goodwin L."/>
            <person name="Pitluck S."/>
            <person name="Peters L."/>
            <person name="Ovchinnikova G."/>
            <person name="Chertkov O."/>
            <person name="Kyrpides N."/>
            <person name="Mavromatis K."/>
            <person name="Ivanova N."/>
            <person name="Brettin T."/>
            <person name="Detter J.C."/>
            <person name="Han C."/>
            <person name="Larimer F."/>
            <person name="Land M."/>
            <person name="Hauser L."/>
            <person name="Markowitz V."/>
            <person name="Cheng J.-F."/>
            <person name="Hugenholtz P."/>
            <person name="Woyke T."/>
            <person name="Wu D."/>
            <person name="Tindall B."/>
            <person name="Pomrenke H."/>
            <person name="Brambilla E."/>
            <person name="Klenk H.-P."/>
            <person name="Eisen J.A."/>
        </authorList>
    </citation>
    <scope>NUCLEOTIDE SEQUENCE [LARGE SCALE GENOMIC DNA]</scope>
    <source>
        <strain evidence="2">ATCC BAA-1392 / DSM 18658 / VKM B-2454 / MOB10</strain>
    </source>
</reference>
<accession>L0DPL6</accession>
<keyword evidence="2" id="KW-1185">Reference proteome</keyword>
<name>L0DPL6_SINAD</name>